<organism evidence="8 9">
    <name type="scientific">Sphaeroforma arctica JP610</name>
    <dbReference type="NCBI Taxonomy" id="667725"/>
    <lineage>
        <taxon>Eukaryota</taxon>
        <taxon>Ichthyosporea</taxon>
        <taxon>Ichthyophonida</taxon>
        <taxon>Sphaeroforma</taxon>
    </lineage>
</organism>
<keyword evidence="5" id="KW-0539">Nucleus</keyword>
<feature type="domain" description="Beta-catenin-like protein 1 N-terminal" evidence="7">
    <location>
        <begin position="31"/>
        <end position="137"/>
    </location>
</feature>
<name>A0A0L0GD57_9EUKA</name>
<dbReference type="InterPro" id="IPR039678">
    <property type="entry name" value="CTNNBL1"/>
</dbReference>
<keyword evidence="2" id="KW-0597">Phosphoprotein</keyword>
<accession>A0A0L0GD57</accession>
<keyword evidence="9" id="KW-1185">Reference proteome</keyword>
<evidence type="ECO:0000313" key="8">
    <source>
        <dbReference type="EMBL" id="KNC86173.1"/>
    </source>
</evidence>
<evidence type="ECO:0000259" key="7">
    <source>
        <dbReference type="SMART" id="SM01156"/>
    </source>
</evidence>
<keyword evidence="4" id="KW-0175">Coiled coil</keyword>
<evidence type="ECO:0000256" key="6">
    <source>
        <dbReference type="SAM" id="MobiDB-lite"/>
    </source>
</evidence>
<evidence type="ECO:0000313" key="9">
    <source>
        <dbReference type="Proteomes" id="UP000054560"/>
    </source>
</evidence>
<dbReference type="Proteomes" id="UP000054560">
    <property type="component" value="Unassembled WGS sequence"/>
</dbReference>
<dbReference type="SUPFAM" id="SSF48371">
    <property type="entry name" value="ARM repeat"/>
    <property type="match status" value="1"/>
</dbReference>
<dbReference type="Pfam" id="PF08216">
    <property type="entry name" value="CTNNBL"/>
    <property type="match status" value="1"/>
</dbReference>
<gene>
    <name evidence="8" type="ORF">SARC_01651</name>
</gene>
<dbReference type="RefSeq" id="XP_014160075.1">
    <property type="nucleotide sequence ID" value="XM_014304600.1"/>
</dbReference>
<dbReference type="PANTHER" id="PTHR14978">
    <property type="entry name" value="BETA-CATENIN-LIKE PROTEIN 1 NUCLEAR ASSOCIATED PROTEIN"/>
    <property type="match status" value="1"/>
</dbReference>
<dbReference type="SMART" id="SM01156">
    <property type="entry name" value="DUF1716"/>
    <property type="match status" value="1"/>
</dbReference>
<dbReference type="FunFam" id="1.25.10.10:FF:001136">
    <property type="entry name" value="Beta-catenin-like protein 1"/>
    <property type="match status" value="1"/>
</dbReference>
<dbReference type="GeneID" id="25902155"/>
<dbReference type="InterPro" id="IPR016024">
    <property type="entry name" value="ARM-type_fold"/>
</dbReference>
<dbReference type="InterPro" id="IPR013180">
    <property type="entry name" value="CTNNBL1_N"/>
</dbReference>
<reference evidence="8 9" key="1">
    <citation type="submission" date="2011-02" db="EMBL/GenBank/DDBJ databases">
        <title>The Genome Sequence of Sphaeroforma arctica JP610.</title>
        <authorList>
            <consortium name="The Broad Institute Genome Sequencing Platform"/>
            <person name="Russ C."/>
            <person name="Cuomo C."/>
            <person name="Young S.K."/>
            <person name="Zeng Q."/>
            <person name="Gargeya S."/>
            <person name="Alvarado L."/>
            <person name="Berlin A."/>
            <person name="Chapman S.B."/>
            <person name="Chen Z."/>
            <person name="Freedman E."/>
            <person name="Gellesch M."/>
            <person name="Goldberg J."/>
            <person name="Griggs A."/>
            <person name="Gujja S."/>
            <person name="Heilman E."/>
            <person name="Heiman D."/>
            <person name="Howarth C."/>
            <person name="Mehta T."/>
            <person name="Neiman D."/>
            <person name="Pearson M."/>
            <person name="Roberts A."/>
            <person name="Saif S."/>
            <person name="Shea T."/>
            <person name="Shenoy N."/>
            <person name="Sisk P."/>
            <person name="Stolte C."/>
            <person name="Sykes S."/>
            <person name="White J."/>
            <person name="Yandava C."/>
            <person name="Burger G."/>
            <person name="Gray M.W."/>
            <person name="Holland P.W.H."/>
            <person name="King N."/>
            <person name="Lang F.B.F."/>
            <person name="Roger A.J."/>
            <person name="Ruiz-Trillo I."/>
            <person name="Haas B."/>
            <person name="Nusbaum C."/>
            <person name="Birren B."/>
        </authorList>
    </citation>
    <scope>NUCLEOTIDE SEQUENCE [LARGE SCALE GENOMIC DNA]</scope>
    <source>
        <strain evidence="8 9">JP610</strain>
    </source>
</reference>
<evidence type="ECO:0000256" key="5">
    <source>
        <dbReference type="ARBA" id="ARBA00023242"/>
    </source>
</evidence>
<evidence type="ECO:0000256" key="3">
    <source>
        <dbReference type="ARBA" id="ARBA00022737"/>
    </source>
</evidence>
<dbReference type="EMBL" id="KQ241664">
    <property type="protein sequence ID" value="KNC86173.1"/>
    <property type="molecule type" value="Genomic_DNA"/>
</dbReference>
<dbReference type="GO" id="GO:0005681">
    <property type="term" value="C:spliceosomal complex"/>
    <property type="evidence" value="ECO:0007669"/>
    <property type="project" value="TreeGrafter"/>
</dbReference>
<dbReference type="eggNOG" id="KOG2734">
    <property type="taxonomic scope" value="Eukaryota"/>
</dbReference>
<protein>
    <recommendedName>
        <fullName evidence="7">Beta-catenin-like protein 1 N-terminal domain-containing protein</fullName>
    </recommendedName>
</protein>
<dbReference type="PANTHER" id="PTHR14978:SF0">
    <property type="entry name" value="BETA-CATENIN-LIKE PROTEIN 1"/>
    <property type="match status" value="1"/>
</dbReference>
<dbReference type="OrthoDB" id="1898821at2759"/>
<dbReference type="GO" id="GO:0010467">
    <property type="term" value="P:gene expression"/>
    <property type="evidence" value="ECO:0007669"/>
    <property type="project" value="UniProtKB-ARBA"/>
</dbReference>
<evidence type="ECO:0000256" key="1">
    <source>
        <dbReference type="ARBA" id="ARBA00004123"/>
    </source>
</evidence>
<evidence type="ECO:0000256" key="2">
    <source>
        <dbReference type="ARBA" id="ARBA00022553"/>
    </source>
</evidence>
<sequence length="558" mass="62960">MQAPAIIEERNEKRPIDDVDPEDQEGGDDDDDDEQARILAMIEGDEEEGTDFNAADLKKLVLGFEKKLYKNQQMRVRYPDEPTKFLESEMDLSDDIQGLNVIATAPDLFATLVQLKVLPSILGLLSHDNTDIALSAVALLSEILDADTLSESPEDAEILLKAMHDAQLLPLLFQNLERLNESNREDAEGVHKTLTILENLCEIDDNTPSLMLKGTKMLPWIRRRLLTKGLDANKLYCSELLSIILQTSKESRRKLATENGIDDLLRILAGYRNKDPQTPEEVEYLNNLFDSVTTTLLESEGKKHFLQGEGVELMIIMLREKKMAVFGAMKALSFATTGDEVAMCKRFVEKRGLKSLFPRFMKVPKNAKGVADKGEYEEHVCSVLNSLLRNIRDSTLRNRLLNKFVEDNFAKVERLIELHLQYSEKVAKEDHEIARETVAYLAEEKSKGDEHPEIPPEMTDMFYLRRLENGLCCLQLVDSIIAEIMVAGIPQIRGKIKKLLAQQERSLYGVIDVLDEFASMMGEETTLNSSSTAKVSREKAHIQDLVSKLQDGGMSSKD</sequence>
<dbReference type="AlphaFoldDB" id="A0A0L0GD57"/>
<proteinExistence type="predicted"/>
<evidence type="ECO:0000256" key="4">
    <source>
        <dbReference type="ARBA" id="ARBA00023054"/>
    </source>
</evidence>
<feature type="compositionally biased region" description="Acidic residues" evidence="6">
    <location>
        <begin position="18"/>
        <end position="34"/>
    </location>
</feature>
<feature type="region of interest" description="Disordered" evidence="6">
    <location>
        <begin position="1"/>
        <end position="35"/>
    </location>
</feature>
<dbReference type="InterPro" id="IPR011989">
    <property type="entry name" value="ARM-like"/>
</dbReference>
<feature type="compositionally biased region" description="Basic and acidic residues" evidence="6">
    <location>
        <begin position="7"/>
        <end position="17"/>
    </location>
</feature>
<keyword evidence="3" id="KW-0677">Repeat</keyword>
<dbReference type="STRING" id="667725.A0A0L0GD57"/>
<dbReference type="Gene3D" id="1.25.10.10">
    <property type="entry name" value="Leucine-rich Repeat Variant"/>
    <property type="match status" value="1"/>
</dbReference>
<comment type="subcellular location">
    <subcellularLocation>
        <location evidence="1">Nucleus</location>
    </subcellularLocation>
</comment>